<accession>A0A1G2LPU5</accession>
<gene>
    <name evidence="1" type="ORF">A3G49_00925</name>
</gene>
<name>A0A1G2LPU5_9BACT</name>
<evidence type="ECO:0008006" key="3">
    <source>
        <dbReference type="Google" id="ProtNLM"/>
    </source>
</evidence>
<dbReference type="AlphaFoldDB" id="A0A1G2LPU5"/>
<dbReference type="Gene3D" id="1.10.150.240">
    <property type="entry name" value="Putative phosphatase, domain 2"/>
    <property type="match status" value="1"/>
</dbReference>
<dbReference type="Gene3D" id="3.40.50.1000">
    <property type="entry name" value="HAD superfamily/HAD-like"/>
    <property type="match status" value="1"/>
</dbReference>
<dbReference type="InterPro" id="IPR023198">
    <property type="entry name" value="PGP-like_dom2"/>
</dbReference>
<organism evidence="1 2">
    <name type="scientific">Candidatus Sungbacteria bacterium RIFCSPLOWO2_12_FULL_41_11</name>
    <dbReference type="NCBI Taxonomy" id="1802286"/>
    <lineage>
        <taxon>Bacteria</taxon>
        <taxon>Candidatus Sungiibacteriota</taxon>
    </lineage>
</organism>
<dbReference type="InterPro" id="IPR023214">
    <property type="entry name" value="HAD_sf"/>
</dbReference>
<reference evidence="1 2" key="1">
    <citation type="journal article" date="2016" name="Nat. Commun.">
        <title>Thousands of microbial genomes shed light on interconnected biogeochemical processes in an aquifer system.</title>
        <authorList>
            <person name="Anantharaman K."/>
            <person name="Brown C.T."/>
            <person name="Hug L.A."/>
            <person name="Sharon I."/>
            <person name="Castelle C.J."/>
            <person name="Probst A.J."/>
            <person name="Thomas B.C."/>
            <person name="Singh A."/>
            <person name="Wilkins M.J."/>
            <person name="Karaoz U."/>
            <person name="Brodie E.L."/>
            <person name="Williams K.H."/>
            <person name="Hubbard S.S."/>
            <person name="Banfield J.F."/>
        </authorList>
    </citation>
    <scope>NUCLEOTIDE SEQUENCE [LARGE SCALE GENOMIC DNA]</scope>
</reference>
<comment type="caution">
    <text evidence="1">The sequence shown here is derived from an EMBL/GenBank/DDBJ whole genome shotgun (WGS) entry which is preliminary data.</text>
</comment>
<protein>
    <recommendedName>
        <fullName evidence="3">Haloacid dehalogenase</fullName>
    </recommendedName>
</protein>
<evidence type="ECO:0000313" key="2">
    <source>
        <dbReference type="Proteomes" id="UP000177171"/>
    </source>
</evidence>
<proteinExistence type="predicted"/>
<dbReference type="SUPFAM" id="SSF56784">
    <property type="entry name" value="HAD-like"/>
    <property type="match status" value="1"/>
</dbReference>
<dbReference type="EMBL" id="MHQY01000024">
    <property type="protein sequence ID" value="OHA13544.1"/>
    <property type="molecule type" value="Genomic_DNA"/>
</dbReference>
<sequence>MPKGGFSLKNALKPEITTILFDFGKTIHNFDIDVFFNWLSREFGISRHYFWDMFVRSPDGLLYPYECGQSPEEFVAGFRKESFDLFLELKAKTGKFVKYPYFTDKEFFDALDNVFDSIPPKRDRLELMRELKRGGYGVYVLSNINKRHVAYLKGGPEYGHQYSRFREVFEIVDRFIASCDDDIQCLKMRPSEGDKEQYEKIFRKVLAITGSTPEQTVFIDDILDYVNVFRGMGGNAIHCTGSWTRVEAELYGFGVRWE</sequence>
<dbReference type="Pfam" id="PF00702">
    <property type="entry name" value="Hydrolase"/>
    <property type="match status" value="1"/>
</dbReference>
<dbReference type="Proteomes" id="UP000177171">
    <property type="component" value="Unassembled WGS sequence"/>
</dbReference>
<evidence type="ECO:0000313" key="1">
    <source>
        <dbReference type="EMBL" id="OHA13544.1"/>
    </source>
</evidence>
<dbReference type="InterPro" id="IPR036412">
    <property type="entry name" value="HAD-like_sf"/>
</dbReference>